<gene>
    <name evidence="2" type="ORF">EVB03_07320</name>
</gene>
<dbReference type="InterPro" id="IPR003347">
    <property type="entry name" value="JmjC_dom"/>
</dbReference>
<dbReference type="EMBL" id="SHBP01000010">
    <property type="protein sequence ID" value="RZO19522.1"/>
    <property type="molecule type" value="Genomic_DNA"/>
</dbReference>
<accession>A0A520ME71</accession>
<dbReference type="Proteomes" id="UP000315889">
    <property type="component" value="Unassembled WGS sequence"/>
</dbReference>
<proteinExistence type="predicted"/>
<reference evidence="2 3" key="1">
    <citation type="submission" date="2019-02" db="EMBL/GenBank/DDBJ databases">
        <title>Prokaryotic population dynamics and viral predation in marine succession experiment using metagenomics: the confinement effect.</title>
        <authorList>
            <person name="Haro-Moreno J.M."/>
            <person name="Rodriguez-Valera F."/>
            <person name="Lopez-Perez M."/>
        </authorList>
    </citation>
    <scope>NUCLEOTIDE SEQUENCE [LARGE SCALE GENOMIC DNA]</scope>
    <source>
        <strain evidence="2">MED-G170</strain>
    </source>
</reference>
<dbReference type="SUPFAM" id="SSF51197">
    <property type="entry name" value="Clavaminate synthase-like"/>
    <property type="match status" value="1"/>
</dbReference>
<dbReference type="SMART" id="SM00558">
    <property type="entry name" value="JmjC"/>
    <property type="match status" value="1"/>
</dbReference>
<evidence type="ECO:0000313" key="3">
    <source>
        <dbReference type="Proteomes" id="UP000315889"/>
    </source>
</evidence>
<dbReference type="InterPro" id="IPR041667">
    <property type="entry name" value="Cupin_8"/>
</dbReference>
<dbReference type="InterPro" id="IPR014710">
    <property type="entry name" value="RmlC-like_jellyroll"/>
</dbReference>
<dbReference type="AlphaFoldDB" id="A0A520ME71"/>
<evidence type="ECO:0000259" key="1">
    <source>
        <dbReference type="PROSITE" id="PS51184"/>
    </source>
</evidence>
<organism evidence="2 3">
    <name type="scientific">SAR92 clade bacterium</name>
    <dbReference type="NCBI Taxonomy" id="2315479"/>
    <lineage>
        <taxon>Bacteria</taxon>
        <taxon>Pseudomonadati</taxon>
        <taxon>Pseudomonadota</taxon>
        <taxon>Gammaproteobacteria</taxon>
        <taxon>Cellvibrionales</taxon>
        <taxon>Porticoccaceae</taxon>
        <taxon>SAR92 clade</taxon>
    </lineage>
</organism>
<feature type="domain" description="JmjC" evidence="1">
    <location>
        <begin position="115"/>
        <end position="272"/>
    </location>
</feature>
<dbReference type="Pfam" id="PF13621">
    <property type="entry name" value="Cupin_8"/>
    <property type="match status" value="1"/>
</dbReference>
<comment type="caution">
    <text evidence="2">The sequence shown here is derived from an EMBL/GenBank/DDBJ whole genome shotgun (WGS) entry which is preliminary data.</text>
</comment>
<evidence type="ECO:0000313" key="2">
    <source>
        <dbReference type="EMBL" id="RZO19522.1"/>
    </source>
</evidence>
<protein>
    <submittedName>
        <fullName evidence="2">Cupin-like domain-containing protein</fullName>
    </submittedName>
</protein>
<dbReference type="PANTHER" id="PTHR12461:SF105">
    <property type="entry name" value="HYPOXIA-INDUCIBLE FACTOR 1-ALPHA INHIBITOR"/>
    <property type="match status" value="1"/>
</dbReference>
<dbReference type="Gene3D" id="2.60.120.10">
    <property type="entry name" value="Jelly Rolls"/>
    <property type="match status" value="1"/>
</dbReference>
<dbReference type="PROSITE" id="PS51184">
    <property type="entry name" value="JMJC"/>
    <property type="match status" value="1"/>
</dbReference>
<name>A0A520ME71_9GAMM</name>
<dbReference type="PANTHER" id="PTHR12461">
    <property type="entry name" value="HYPOXIA-INDUCIBLE FACTOR 1 ALPHA INHIBITOR-RELATED"/>
    <property type="match status" value="1"/>
</dbReference>
<sequence length="337" mass="38102">MLDVNKKIKQIDSCGAQSIPSDVLTSSEPLVLKALVADWPLTKLGQESSQKASDYLLQFYKETPVNVALGDPSTQGRVFYNSDCTGFNYKSLRVSMKILLNKLQEHSEESSPPTIYMASTMIDRWLPGFRNENDLLFDSIDPLASIWIGNRTRIAAHYDLPDNIACSTVGRRRFTLFPPEQMDNLYPGPIDLAPGGQSISLVDFHNPDFDKYPKFRHALEAAQVAELEPGDAVFIPSMWWHHVESLDPLSVLVNYWWRQTPRYMSSPMNTLNHALLTMRHLPPEQKAAWQNIFNRYIFDADDQTHSHIPSEGLGILGSLDEALAKNIESAVLSKLKR</sequence>